<dbReference type="InterPro" id="IPR006195">
    <property type="entry name" value="aa-tRNA-synth_II"/>
</dbReference>
<keyword evidence="20" id="KW-1185">Reference proteome</keyword>
<evidence type="ECO:0000256" key="5">
    <source>
        <dbReference type="ARBA" id="ARBA00022598"/>
    </source>
</evidence>
<evidence type="ECO:0000256" key="14">
    <source>
        <dbReference type="ARBA" id="ARBA00049255"/>
    </source>
</evidence>
<dbReference type="GO" id="GO:0005524">
    <property type="term" value="F:ATP binding"/>
    <property type="evidence" value="ECO:0007669"/>
    <property type="project" value="UniProtKB-KW"/>
</dbReference>
<dbReference type="FunFam" id="3.30.930.10:FF:000041">
    <property type="entry name" value="Phenylalanyl-tRNA synthetase 2, mitochondrial"/>
    <property type="match status" value="1"/>
</dbReference>
<dbReference type="PANTHER" id="PTHR11538:SF41">
    <property type="entry name" value="PHENYLALANINE--TRNA LIGASE, MITOCHONDRIAL"/>
    <property type="match status" value="1"/>
</dbReference>
<evidence type="ECO:0000256" key="10">
    <source>
        <dbReference type="ARBA" id="ARBA00022990"/>
    </source>
</evidence>
<feature type="domain" description="Aminoacyl-transfer RNA synthetases class-II family profile" evidence="17">
    <location>
        <begin position="71"/>
        <end position="328"/>
    </location>
</feature>
<dbReference type="PROSITE" id="PS50862">
    <property type="entry name" value="AA_TRNA_LIGASE_II"/>
    <property type="match status" value="1"/>
</dbReference>
<sequence>MTLLRKTLRFFAVQCRNCASKSSPNVQFTASTVDIDGRKFNRDKWTNVNPNILNYLNRNLHLKPGHPLCLLRENIISFMYKSFPNHAGNPIFSVYDRLNPIVTTKQNFDSLLIPQDHPSRTPSDCYYLNKDFILRGHTSAHQEELIASGLDSFVVMGDVYRRDEIDASHFPVFHQAEGVRLFAKHQLHDIDKDNIELFEDGKRTPQKQEYHTELTSNKLQHDLKTCLTKLVHHLFGSDVETRWTETFFPFTHPSFELEVKFQDKWLELLGCGVIEQQILYNAGVPDKVGWAFGLGLERIAMRLYEIPDIRLFWSNDSGFLSQFQGATPNQKNHLQGTSVSQYPQCYNDVSFWLPDGGINSSDLYEIVRGVGGDIVEQVRLVDEFVHPKTKKRSQCYRIIYRHMERTLNQAEVGEVHNRITAQLASDLGVTLR</sequence>
<evidence type="ECO:0000256" key="8">
    <source>
        <dbReference type="ARBA" id="ARBA00022917"/>
    </source>
</evidence>
<dbReference type="InterPro" id="IPR004530">
    <property type="entry name" value="Phe-tRNA-synth_IIc_mito"/>
</dbReference>
<evidence type="ECO:0000256" key="3">
    <source>
        <dbReference type="ARBA" id="ARBA00011245"/>
    </source>
</evidence>
<evidence type="ECO:0000256" key="11">
    <source>
        <dbReference type="ARBA" id="ARBA00023128"/>
    </source>
</evidence>
<comment type="subunit">
    <text evidence="3">Monomer.</text>
</comment>
<gene>
    <name evidence="19" type="ORF">DGAL_LOCUS10285</name>
</gene>
<feature type="domain" description="FDX-ACB" evidence="18">
    <location>
        <begin position="340"/>
        <end position="432"/>
    </location>
</feature>
<dbReference type="Pfam" id="PF01409">
    <property type="entry name" value="tRNA-synt_2d"/>
    <property type="match status" value="2"/>
</dbReference>
<evidence type="ECO:0000256" key="16">
    <source>
        <dbReference type="ARBA" id="ARBA00073229"/>
    </source>
</evidence>
<keyword evidence="12" id="KW-0030">Aminoacyl-tRNA synthetase</keyword>
<evidence type="ECO:0000256" key="2">
    <source>
        <dbReference type="ARBA" id="ARBA00008226"/>
    </source>
</evidence>
<dbReference type="SMART" id="SM00896">
    <property type="entry name" value="FDX-ACB"/>
    <property type="match status" value="1"/>
</dbReference>
<keyword evidence="6" id="KW-0547">Nucleotide-binding</keyword>
<dbReference type="Gene3D" id="3.30.930.10">
    <property type="entry name" value="Bira Bifunctional Protein, Domain 2"/>
    <property type="match status" value="1"/>
</dbReference>
<dbReference type="Proteomes" id="UP000789390">
    <property type="component" value="Unassembled WGS sequence"/>
</dbReference>
<dbReference type="EC" id="6.1.1.20" evidence="4"/>
<dbReference type="NCBIfam" id="TIGR00469">
    <property type="entry name" value="pheS_mito"/>
    <property type="match status" value="1"/>
</dbReference>
<evidence type="ECO:0000313" key="20">
    <source>
        <dbReference type="Proteomes" id="UP000789390"/>
    </source>
</evidence>
<comment type="subcellular location">
    <subcellularLocation>
        <location evidence="1">Mitochondrion matrix</location>
    </subcellularLocation>
</comment>
<accession>A0A8J2RQE7</accession>
<dbReference type="InterPro" id="IPR036690">
    <property type="entry name" value="Fdx_antiC-bd_sf"/>
</dbReference>
<dbReference type="PANTHER" id="PTHR11538">
    <property type="entry name" value="PHENYLALANYL-TRNA SYNTHETASE"/>
    <property type="match status" value="1"/>
</dbReference>
<dbReference type="Pfam" id="PF03147">
    <property type="entry name" value="FDX-ACB"/>
    <property type="match status" value="1"/>
</dbReference>
<reference evidence="19" key="1">
    <citation type="submission" date="2021-11" db="EMBL/GenBank/DDBJ databases">
        <authorList>
            <person name="Schell T."/>
        </authorList>
    </citation>
    <scope>NUCLEOTIDE SEQUENCE</scope>
    <source>
        <strain evidence="19">M5</strain>
    </source>
</reference>
<evidence type="ECO:0000256" key="9">
    <source>
        <dbReference type="ARBA" id="ARBA00022946"/>
    </source>
</evidence>
<keyword evidence="5" id="KW-0436">Ligase</keyword>
<dbReference type="FunFam" id="3.30.70.380:FF:000002">
    <property type="entry name" value="phenylalanine--tRNA ligase, mitochondrial"/>
    <property type="match status" value="1"/>
</dbReference>
<dbReference type="OrthoDB" id="4457at2759"/>
<protein>
    <recommendedName>
        <fullName evidence="16">Phenylalanine--tRNA ligase, mitochondrial</fullName>
        <ecNumber evidence="4">6.1.1.20</ecNumber>
    </recommendedName>
    <alternativeName>
        <fullName evidence="13">Phenylalanyl-tRNA synthetase</fullName>
    </alternativeName>
</protein>
<comment type="function">
    <text evidence="15">Is responsible for the charging of tRNA(Phe) with phenylalanine in mitochondrial translation. To a lesser extent, also catalyzes direct attachment of m-Tyr (an oxidized version of Phe) to tRNA(Phe), thereby opening the way for delivery of the misacylated tRNA to the ribosome and incorporation of ROS-damaged amino acid into proteins.</text>
</comment>
<evidence type="ECO:0000256" key="4">
    <source>
        <dbReference type="ARBA" id="ARBA00012814"/>
    </source>
</evidence>
<dbReference type="InterPro" id="IPR005121">
    <property type="entry name" value="Fdx_antiC-bd"/>
</dbReference>
<keyword evidence="11" id="KW-0496">Mitochondrion</keyword>
<dbReference type="AlphaFoldDB" id="A0A8J2RQE7"/>
<dbReference type="InterPro" id="IPR045864">
    <property type="entry name" value="aa-tRNA-synth_II/BPL/LPL"/>
</dbReference>
<dbReference type="InterPro" id="IPR002319">
    <property type="entry name" value="Phenylalanyl-tRNA_Synthase"/>
</dbReference>
<dbReference type="SUPFAM" id="SSF55681">
    <property type="entry name" value="Class II aaRS and biotin synthetases"/>
    <property type="match status" value="1"/>
</dbReference>
<keyword evidence="10" id="KW-0007">Acetylation</keyword>
<keyword evidence="9" id="KW-0809">Transit peptide</keyword>
<dbReference type="SUPFAM" id="SSF54991">
    <property type="entry name" value="Anticodon-binding domain of PheRS"/>
    <property type="match status" value="1"/>
</dbReference>
<keyword evidence="8" id="KW-0648">Protein biosynthesis</keyword>
<evidence type="ECO:0000256" key="6">
    <source>
        <dbReference type="ARBA" id="ARBA00022741"/>
    </source>
</evidence>
<name>A0A8J2RQE7_9CRUS</name>
<keyword evidence="7" id="KW-0067">ATP-binding</keyword>
<comment type="caution">
    <text evidence="19">The sequence shown here is derived from an EMBL/GenBank/DDBJ whole genome shotgun (WGS) entry which is preliminary data.</text>
</comment>
<proteinExistence type="inferred from homology"/>
<dbReference type="PROSITE" id="PS51447">
    <property type="entry name" value="FDX_ACB"/>
    <property type="match status" value="1"/>
</dbReference>
<evidence type="ECO:0000259" key="18">
    <source>
        <dbReference type="PROSITE" id="PS51447"/>
    </source>
</evidence>
<evidence type="ECO:0000256" key="1">
    <source>
        <dbReference type="ARBA" id="ARBA00004305"/>
    </source>
</evidence>
<dbReference type="GO" id="GO:0000049">
    <property type="term" value="F:tRNA binding"/>
    <property type="evidence" value="ECO:0007669"/>
    <property type="project" value="InterPro"/>
</dbReference>
<evidence type="ECO:0000313" key="19">
    <source>
        <dbReference type="EMBL" id="CAH0107001.1"/>
    </source>
</evidence>
<dbReference type="GO" id="GO:0004826">
    <property type="term" value="F:phenylalanine-tRNA ligase activity"/>
    <property type="evidence" value="ECO:0007669"/>
    <property type="project" value="UniProtKB-EC"/>
</dbReference>
<dbReference type="GO" id="GO:0006432">
    <property type="term" value="P:phenylalanyl-tRNA aminoacylation"/>
    <property type="evidence" value="ECO:0007669"/>
    <property type="project" value="InterPro"/>
</dbReference>
<dbReference type="EMBL" id="CAKKLH010000246">
    <property type="protein sequence ID" value="CAH0107001.1"/>
    <property type="molecule type" value="Genomic_DNA"/>
</dbReference>
<dbReference type="Gene3D" id="3.30.70.380">
    <property type="entry name" value="Ferrodoxin-fold anticodon-binding domain"/>
    <property type="match status" value="1"/>
</dbReference>
<organism evidence="19 20">
    <name type="scientific">Daphnia galeata</name>
    <dbReference type="NCBI Taxonomy" id="27404"/>
    <lineage>
        <taxon>Eukaryota</taxon>
        <taxon>Metazoa</taxon>
        <taxon>Ecdysozoa</taxon>
        <taxon>Arthropoda</taxon>
        <taxon>Crustacea</taxon>
        <taxon>Branchiopoda</taxon>
        <taxon>Diplostraca</taxon>
        <taxon>Cladocera</taxon>
        <taxon>Anomopoda</taxon>
        <taxon>Daphniidae</taxon>
        <taxon>Daphnia</taxon>
    </lineage>
</organism>
<evidence type="ECO:0000256" key="15">
    <source>
        <dbReference type="ARBA" id="ARBA00060211"/>
    </source>
</evidence>
<dbReference type="GO" id="GO:0005759">
    <property type="term" value="C:mitochondrial matrix"/>
    <property type="evidence" value="ECO:0007669"/>
    <property type="project" value="UniProtKB-SubCell"/>
</dbReference>
<comment type="similarity">
    <text evidence="2">Belongs to the class-II aminoacyl-tRNA synthetase family.</text>
</comment>
<evidence type="ECO:0000256" key="13">
    <source>
        <dbReference type="ARBA" id="ARBA00031194"/>
    </source>
</evidence>
<comment type="catalytic activity">
    <reaction evidence="14">
        <text>tRNA(Phe) + L-phenylalanine + ATP = L-phenylalanyl-tRNA(Phe) + AMP + diphosphate + H(+)</text>
        <dbReference type="Rhea" id="RHEA:19413"/>
        <dbReference type="Rhea" id="RHEA-COMP:9668"/>
        <dbReference type="Rhea" id="RHEA-COMP:9699"/>
        <dbReference type="ChEBI" id="CHEBI:15378"/>
        <dbReference type="ChEBI" id="CHEBI:30616"/>
        <dbReference type="ChEBI" id="CHEBI:33019"/>
        <dbReference type="ChEBI" id="CHEBI:58095"/>
        <dbReference type="ChEBI" id="CHEBI:78442"/>
        <dbReference type="ChEBI" id="CHEBI:78531"/>
        <dbReference type="ChEBI" id="CHEBI:456215"/>
        <dbReference type="EC" id="6.1.1.20"/>
    </reaction>
</comment>
<evidence type="ECO:0000259" key="17">
    <source>
        <dbReference type="PROSITE" id="PS50862"/>
    </source>
</evidence>
<evidence type="ECO:0000256" key="12">
    <source>
        <dbReference type="ARBA" id="ARBA00023146"/>
    </source>
</evidence>
<evidence type="ECO:0000256" key="7">
    <source>
        <dbReference type="ARBA" id="ARBA00022840"/>
    </source>
</evidence>
<dbReference type="CDD" id="cd00496">
    <property type="entry name" value="PheRS_alpha_core"/>
    <property type="match status" value="1"/>
</dbReference>